<dbReference type="AlphaFoldDB" id="A0A3S9QM21"/>
<evidence type="ECO:0000259" key="3">
    <source>
        <dbReference type="Pfam" id="PF02826"/>
    </source>
</evidence>
<dbReference type="RefSeq" id="WP_108726441.1">
    <property type="nucleotide sequence ID" value="NZ_CP029001.1"/>
</dbReference>
<dbReference type="GO" id="GO:0016618">
    <property type="term" value="F:hydroxypyruvate reductase [NAD(P)H] activity"/>
    <property type="evidence" value="ECO:0007669"/>
    <property type="project" value="TreeGrafter"/>
</dbReference>
<dbReference type="InterPro" id="IPR050223">
    <property type="entry name" value="D-isomer_2-hydroxyacid_DH"/>
</dbReference>
<dbReference type="PANTHER" id="PTHR10996:SF178">
    <property type="entry name" value="2-HYDROXYACID DEHYDROGENASE YGL185C-RELATED"/>
    <property type="match status" value="1"/>
</dbReference>
<evidence type="ECO:0000313" key="5">
    <source>
        <dbReference type="Proteomes" id="UP000275951"/>
    </source>
</evidence>
<organism evidence="4 5">
    <name type="scientific">Trueperella pyogenes</name>
    <dbReference type="NCBI Taxonomy" id="1661"/>
    <lineage>
        <taxon>Bacteria</taxon>
        <taxon>Bacillati</taxon>
        <taxon>Actinomycetota</taxon>
        <taxon>Actinomycetes</taxon>
        <taxon>Actinomycetales</taxon>
        <taxon>Actinomycetaceae</taxon>
        <taxon>Trueperella</taxon>
    </lineage>
</organism>
<dbReference type="SUPFAM" id="SSF51735">
    <property type="entry name" value="NAD(P)-binding Rossmann-fold domains"/>
    <property type="match status" value="1"/>
</dbReference>
<feature type="domain" description="D-isomer specific 2-hydroxyacid dehydrogenase NAD-binding" evidence="3">
    <location>
        <begin position="101"/>
        <end position="259"/>
    </location>
</feature>
<gene>
    <name evidence="4" type="ORF">EBQ10_06655</name>
</gene>
<dbReference type="Gene3D" id="3.40.50.720">
    <property type="entry name" value="NAD(P)-binding Rossmann-like Domain"/>
    <property type="match status" value="2"/>
</dbReference>
<dbReference type="EMBL" id="CP033905">
    <property type="protein sequence ID" value="AZR07009.1"/>
    <property type="molecule type" value="Genomic_DNA"/>
</dbReference>
<keyword evidence="2" id="KW-0520">NAD</keyword>
<sequence length="301" mass="32348">MKNVTVSIHPFWNFEIDIPGVSVVRWDFESEPPVDRADVVVTSHWATPNGVEMAQKVGASLLQIGSIGYDMIAPDLPAGLRVANAATVHEAATAETVVLDLLIALRDVPRMAANTAARTWEPFYAPGLTDKRIVLVGVGGVGSQIVQRLRAFNADITYVASRERDEDFGHVYSLDTAPAEVWAQADAVVVVIPATPDTRGLIDADFLAKLKDGAVLVNAGRGVLAVNEALVAEAGRLRIVLDVADPEPLPADSPLWDAAFFISHHNGGNTDAMHPRMKALVERQVRAALAGEDYVNVVLPR</sequence>
<accession>A0A3S9QM21</accession>
<evidence type="ECO:0000256" key="1">
    <source>
        <dbReference type="ARBA" id="ARBA00023002"/>
    </source>
</evidence>
<dbReference type="Pfam" id="PF02826">
    <property type="entry name" value="2-Hacid_dh_C"/>
    <property type="match status" value="1"/>
</dbReference>
<protein>
    <submittedName>
        <fullName evidence="4">Hydroxyacid dehydrogenase</fullName>
    </submittedName>
</protein>
<evidence type="ECO:0000256" key="2">
    <source>
        <dbReference type="ARBA" id="ARBA00023027"/>
    </source>
</evidence>
<dbReference type="GO" id="GO:0051287">
    <property type="term" value="F:NAD binding"/>
    <property type="evidence" value="ECO:0007669"/>
    <property type="project" value="InterPro"/>
</dbReference>
<keyword evidence="1" id="KW-0560">Oxidoreductase</keyword>
<name>A0A3S9QM21_9ACTO</name>
<evidence type="ECO:0000313" key="4">
    <source>
        <dbReference type="EMBL" id="AZR07009.1"/>
    </source>
</evidence>
<proteinExistence type="predicted"/>
<dbReference type="GO" id="GO:0005829">
    <property type="term" value="C:cytosol"/>
    <property type="evidence" value="ECO:0007669"/>
    <property type="project" value="TreeGrafter"/>
</dbReference>
<dbReference type="GO" id="GO:0030267">
    <property type="term" value="F:glyoxylate reductase (NADPH) activity"/>
    <property type="evidence" value="ECO:0007669"/>
    <property type="project" value="TreeGrafter"/>
</dbReference>
<reference evidence="4 5" key="1">
    <citation type="submission" date="2018-11" db="EMBL/GenBank/DDBJ databases">
        <title>Multidrug-resistant genes are associated with an 42-kb island TGI1 carrying a complex class 1 integron in a Trueperella pyogenes.</title>
        <authorList>
            <person name="Dong W."/>
        </authorList>
    </citation>
    <scope>NUCLEOTIDE SEQUENCE [LARGE SCALE GENOMIC DNA]</scope>
    <source>
        <strain evidence="4 5">TP4</strain>
    </source>
</reference>
<dbReference type="InterPro" id="IPR036291">
    <property type="entry name" value="NAD(P)-bd_dom_sf"/>
</dbReference>
<dbReference type="PANTHER" id="PTHR10996">
    <property type="entry name" value="2-HYDROXYACID DEHYDROGENASE-RELATED"/>
    <property type="match status" value="1"/>
</dbReference>
<dbReference type="InterPro" id="IPR006140">
    <property type="entry name" value="D-isomer_DH_NAD-bd"/>
</dbReference>
<dbReference type="Proteomes" id="UP000275951">
    <property type="component" value="Chromosome"/>
</dbReference>